<evidence type="ECO:0000313" key="4">
    <source>
        <dbReference type="EMBL" id="MDQ0464168.1"/>
    </source>
</evidence>
<dbReference type="Proteomes" id="UP001228905">
    <property type="component" value="Unassembled WGS sequence"/>
</dbReference>
<proteinExistence type="predicted"/>
<dbReference type="PROSITE" id="PS00330">
    <property type="entry name" value="HEMOLYSIN_CALCIUM"/>
    <property type="match status" value="9"/>
</dbReference>
<gene>
    <name evidence="4" type="ORF">QO010_001939</name>
</gene>
<keyword evidence="5" id="KW-1185">Reference proteome</keyword>
<dbReference type="InterPro" id="IPR011049">
    <property type="entry name" value="Serralysin-like_metalloprot_C"/>
</dbReference>
<dbReference type="InterPro" id="IPR013517">
    <property type="entry name" value="FG-GAP"/>
</dbReference>
<dbReference type="InterPro" id="IPR001343">
    <property type="entry name" value="Hemolysn_Ca-bd"/>
</dbReference>
<keyword evidence="2" id="KW-0964">Secreted</keyword>
<accession>A0ABU0IQ80</accession>
<dbReference type="Pfam" id="PF00353">
    <property type="entry name" value="HemolysinCabind"/>
    <property type="match status" value="7"/>
</dbReference>
<dbReference type="SUPFAM" id="SSF51120">
    <property type="entry name" value="beta-Roll"/>
    <property type="match status" value="3"/>
</dbReference>
<comment type="subcellular location">
    <subcellularLocation>
        <location evidence="1">Secreted</location>
    </subcellularLocation>
</comment>
<dbReference type="InterPro" id="IPR050557">
    <property type="entry name" value="RTX_toxin/Mannuronan_C5-epim"/>
</dbReference>
<dbReference type="SUPFAM" id="SSF69318">
    <property type="entry name" value="Integrin alpha N-terminal domain"/>
    <property type="match status" value="1"/>
</dbReference>
<evidence type="ECO:0000256" key="3">
    <source>
        <dbReference type="ARBA" id="ARBA00022729"/>
    </source>
</evidence>
<dbReference type="RefSeq" id="WP_307348610.1">
    <property type="nucleotide sequence ID" value="NZ_JAUSVS010000002.1"/>
</dbReference>
<dbReference type="InterPro" id="IPR018511">
    <property type="entry name" value="Hemolysin-typ_Ca-bd_CS"/>
</dbReference>
<dbReference type="Gene3D" id="2.150.10.10">
    <property type="entry name" value="Serralysin-like metalloprotease, C-terminal"/>
    <property type="match status" value="5"/>
</dbReference>
<dbReference type="PANTHER" id="PTHR38340:SF1">
    <property type="entry name" value="S-LAYER PROTEIN"/>
    <property type="match status" value="1"/>
</dbReference>
<dbReference type="Gene3D" id="2.130.10.130">
    <property type="entry name" value="Integrin alpha, N-terminal"/>
    <property type="match status" value="1"/>
</dbReference>
<keyword evidence="3" id="KW-0732">Signal</keyword>
<dbReference type="EMBL" id="JAUSVS010000002">
    <property type="protein sequence ID" value="MDQ0464168.1"/>
    <property type="molecule type" value="Genomic_DNA"/>
</dbReference>
<dbReference type="PANTHER" id="PTHR38340">
    <property type="entry name" value="S-LAYER PROTEIN"/>
    <property type="match status" value="1"/>
</dbReference>
<dbReference type="InterPro" id="IPR028994">
    <property type="entry name" value="Integrin_alpha_N"/>
</dbReference>
<sequence length="1000" mass="100261">MPILANLEAELNVTEGDAATLIDGDVTVTDAEQDWDNGLLIVGGMAPGDVVNLRDGGAITMSGIQVLFNGVTIGTLLPGPNGEFGVRFNADADNAAVEATVEALQFQATGDNPDYYRNLTITLVDAAFNVSTVGSALFPADPDPFHGAHFGTSTHIAVGDIDNDGDQDVIAAVYGDGYHLLRNDGSAVAPDFIQDDAALSLSGAPSNVAGLTLFDIDGDGFLDLVVGRYGGTIEAFKGDGTFNFTQLTGAANPFDGIQTYSFASPGLADLNGDGFADLVVSRGGGRFDYFQGSAGGFVEQTGGANPLDAFSSYAGGVQSVSFADIDGDGDLDMIAGGGEGNPGVFLNTGAANNPIFALTDNAYNDGFLFAVQPAWVDIDNDGDIDQIEVTGQGDILLDILRPASPSIDVLVQGVDDVATVVDETPTGSADGPISVNVLSNDSDVDTTLQIVQATIDGVQVVVDGTTTLDDGTEFTIGSDGQIVLTPGSDAQNLGAAGSGASNTSLGYVVTYTLMGGEVGTATFTVDGVDDNDVLDGTAGQDAINAGVGNDTVQGLAGDDVLHGNGGSDTLSGGDDVDTLFGDAGKDTLYGGAGGDTLTGGSEGDWLDGETGADVMSGGTGDDTYVVDDTNDTATESSGEGDDVVHAAINWTLGANFERLILDGIRDLDGTGNGQANTMVGNSGDNRLDGGAGEDLIKGGLGDDTLLGGLGADMLHGGDGADNLDGQGDNDRLDGGIGNDILAGGIGNDILDGGDDDDTLDGGTGADQLNGGIGIDSLTGGDGNDVLDGGTGADAMTGGLGDDIYYVDDAGDTTIEASGQGADLVRATASVTLAANIETLVLDGVSAIDGTGNSLVNAMTGNAGANSLDGLAGDDVLKGMNGDDILIGGTGSDILVGGAGADTFVVRQESIHTSGPIETDTVNDLTTADRLDLSAIDADSSTGADDAFHLVGSFTHHAGEMTLAFGGGVTTLQLDVNGDGIADYRMKISGDVRLDSGGWVL</sequence>
<organism evidence="4 5">
    <name type="scientific">Caulobacter ginsengisoli</name>
    <dbReference type="NCBI Taxonomy" id="400775"/>
    <lineage>
        <taxon>Bacteria</taxon>
        <taxon>Pseudomonadati</taxon>
        <taxon>Pseudomonadota</taxon>
        <taxon>Alphaproteobacteria</taxon>
        <taxon>Caulobacterales</taxon>
        <taxon>Caulobacteraceae</taxon>
        <taxon>Caulobacter</taxon>
    </lineage>
</organism>
<reference evidence="4 5" key="1">
    <citation type="submission" date="2023-07" db="EMBL/GenBank/DDBJ databases">
        <title>Genomic Encyclopedia of Type Strains, Phase IV (KMG-IV): sequencing the most valuable type-strain genomes for metagenomic binning, comparative biology and taxonomic classification.</title>
        <authorList>
            <person name="Goeker M."/>
        </authorList>
    </citation>
    <scope>NUCLEOTIDE SEQUENCE [LARGE SCALE GENOMIC DNA]</scope>
    <source>
        <strain evidence="4 5">DSM 18695</strain>
    </source>
</reference>
<dbReference type="Pfam" id="PF13517">
    <property type="entry name" value="FG-GAP_3"/>
    <property type="match status" value="1"/>
</dbReference>
<protein>
    <submittedName>
        <fullName evidence="4">Ca2+-binding RTX toxin-like protein</fullName>
    </submittedName>
</protein>
<evidence type="ECO:0000256" key="2">
    <source>
        <dbReference type="ARBA" id="ARBA00022525"/>
    </source>
</evidence>
<comment type="caution">
    <text evidence="4">The sequence shown here is derived from an EMBL/GenBank/DDBJ whole genome shotgun (WGS) entry which is preliminary data.</text>
</comment>
<name>A0ABU0IQ80_9CAUL</name>
<evidence type="ECO:0000313" key="5">
    <source>
        <dbReference type="Proteomes" id="UP001228905"/>
    </source>
</evidence>
<dbReference type="PRINTS" id="PR00313">
    <property type="entry name" value="CABNDNGRPT"/>
</dbReference>
<evidence type="ECO:0000256" key="1">
    <source>
        <dbReference type="ARBA" id="ARBA00004613"/>
    </source>
</evidence>